<comment type="caution">
    <text evidence="2">The sequence shown here is derived from an EMBL/GenBank/DDBJ whole genome shotgun (WGS) entry which is preliminary data.</text>
</comment>
<feature type="non-terminal residue" evidence="2">
    <location>
        <position position="149"/>
    </location>
</feature>
<sequence>MVINIKKITVCVFSFIIVLQSYSKVLFSQDSIYQVFIFYSLITFALMIFFSSRFDLADIFIIGLSFIAYILLGNGFALKLVLVSLALRYCNIDVFLKFYLYLACLIFIFVIVFGTAETTDVFYKGEGTLKTIRETLGFDNPNKAFYYIT</sequence>
<evidence type="ECO:0000313" key="3">
    <source>
        <dbReference type="Proteomes" id="UP001207430"/>
    </source>
</evidence>
<keyword evidence="1" id="KW-1133">Transmembrane helix</keyword>
<accession>A0AAW5WDP8</accession>
<dbReference type="EMBL" id="JANDBG010000055">
    <property type="protein sequence ID" value="MCX9004903.1"/>
    <property type="molecule type" value="Genomic_DNA"/>
</dbReference>
<reference evidence="2" key="1">
    <citation type="submission" date="2022-07" db="EMBL/GenBank/DDBJ databases">
        <title>Genome Sequence of Citrobacter portucalensis from Edible Snails.</title>
        <authorList>
            <person name="Okafor A.C."/>
            <person name="Ogbo F.C."/>
            <person name="Ruppitsch W."/>
            <person name="Allerberger F."/>
        </authorList>
    </citation>
    <scope>NUCLEOTIDE SEQUENCE</scope>
    <source>
        <strain evidence="2">Igbk 7</strain>
    </source>
</reference>
<keyword evidence="1" id="KW-0472">Membrane</keyword>
<organism evidence="2 3">
    <name type="scientific">Citrobacter portucalensis</name>
    <dbReference type="NCBI Taxonomy" id="1639133"/>
    <lineage>
        <taxon>Bacteria</taxon>
        <taxon>Pseudomonadati</taxon>
        <taxon>Pseudomonadota</taxon>
        <taxon>Gammaproteobacteria</taxon>
        <taxon>Enterobacterales</taxon>
        <taxon>Enterobacteriaceae</taxon>
        <taxon>Citrobacter</taxon>
        <taxon>Citrobacter freundii complex</taxon>
    </lineage>
</organism>
<name>A0AAW5WDP8_9ENTR</name>
<gene>
    <name evidence="2" type="ORF">NLN86_25220</name>
</gene>
<feature type="transmembrane region" description="Helical" evidence="1">
    <location>
        <begin position="59"/>
        <end position="78"/>
    </location>
</feature>
<feature type="transmembrane region" description="Helical" evidence="1">
    <location>
        <begin position="98"/>
        <end position="116"/>
    </location>
</feature>
<dbReference type="Proteomes" id="UP001207430">
    <property type="component" value="Unassembled WGS sequence"/>
</dbReference>
<evidence type="ECO:0000313" key="2">
    <source>
        <dbReference type="EMBL" id="MCX9004903.1"/>
    </source>
</evidence>
<proteinExistence type="predicted"/>
<evidence type="ECO:0000256" key="1">
    <source>
        <dbReference type="SAM" id="Phobius"/>
    </source>
</evidence>
<protein>
    <submittedName>
        <fullName evidence="2">Oligosaccharide repeat unit polymerase</fullName>
    </submittedName>
</protein>
<dbReference type="AlphaFoldDB" id="A0AAW5WDP8"/>
<feature type="transmembrane region" description="Helical" evidence="1">
    <location>
        <begin position="33"/>
        <end position="52"/>
    </location>
</feature>
<keyword evidence="1" id="KW-0812">Transmembrane</keyword>